<accession>A0ABN7HFV7</accession>
<sequence length="105" mass="12124">MTAVSESQGEHLRYWTELTDEYMGTEDRSITGKEMDCGQKRLSQTAREKFAKTLPSTRGTEKSPRFHMLGRRVRPGIPLLRQRYTTKYEIPGTLPDNSGDFNHNM</sequence>
<reference evidence="1 2" key="1">
    <citation type="submission" date="2020-10" db="EMBL/GenBank/DDBJ databases">
        <authorList>
            <person name="Peeters C."/>
        </authorList>
    </citation>
    <scope>NUCLEOTIDE SEQUENCE [LARGE SCALE GENOMIC DNA]</scope>
    <source>
        <strain evidence="1 2">LMG 28140</strain>
    </source>
</reference>
<name>A0ABN7HFV7_9BURK</name>
<proteinExistence type="predicted"/>
<comment type="caution">
    <text evidence="1">The sequence shown here is derived from an EMBL/GenBank/DDBJ whole genome shotgun (WGS) entry which is preliminary data.</text>
</comment>
<dbReference type="EMBL" id="CAJHCP010000002">
    <property type="protein sequence ID" value="CAD6516403.1"/>
    <property type="molecule type" value="Genomic_DNA"/>
</dbReference>
<organism evidence="1 2">
    <name type="scientific">Paraburkholderia metrosideri</name>
    <dbReference type="NCBI Taxonomy" id="580937"/>
    <lineage>
        <taxon>Bacteria</taxon>
        <taxon>Pseudomonadati</taxon>
        <taxon>Pseudomonadota</taxon>
        <taxon>Betaproteobacteria</taxon>
        <taxon>Burkholderiales</taxon>
        <taxon>Burkholderiaceae</taxon>
        <taxon>Paraburkholderia</taxon>
    </lineage>
</organism>
<protein>
    <submittedName>
        <fullName evidence="1">Uncharacterized protein</fullName>
    </submittedName>
</protein>
<evidence type="ECO:0000313" key="2">
    <source>
        <dbReference type="Proteomes" id="UP000598032"/>
    </source>
</evidence>
<dbReference type="Proteomes" id="UP000598032">
    <property type="component" value="Unassembled WGS sequence"/>
</dbReference>
<keyword evidence="2" id="KW-1185">Reference proteome</keyword>
<evidence type="ECO:0000313" key="1">
    <source>
        <dbReference type="EMBL" id="CAD6516403.1"/>
    </source>
</evidence>
<gene>
    <name evidence="1" type="ORF">LMG28140_00774</name>
</gene>